<comment type="subcellular location">
    <subcellularLocation>
        <location evidence="1">Cell membrane</location>
        <topology evidence="1">Multi-pass membrane protein</topology>
    </subcellularLocation>
</comment>
<gene>
    <name evidence="8" type="ORF">FXE67_06920</name>
</gene>
<dbReference type="GO" id="GO:0005886">
    <property type="term" value="C:plasma membrane"/>
    <property type="evidence" value="ECO:0007669"/>
    <property type="project" value="UniProtKB-SubCell"/>
</dbReference>
<evidence type="ECO:0000256" key="1">
    <source>
        <dbReference type="ARBA" id="ARBA00004651"/>
    </source>
</evidence>
<protein>
    <submittedName>
        <fullName evidence="8">RDD family protein</fullName>
    </submittedName>
</protein>
<dbReference type="Proteomes" id="UP000323583">
    <property type="component" value="Unassembled WGS sequence"/>
</dbReference>
<organism evidence="8 9">
    <name type="scientific">Vibrio cholerae</name>
    <dbReference type="NCBI Taxonomy" id="666"/>
    <lineage>
        <taxon>Bacteria</taxon>
        <taxon>Pseudomonadati</taxon>
        <taxon>Pseudomonadota</taxon>
        <taxon>Gammaproteobacteria</taxon>
        <taxon>Vibrionales</taxon>
        <taxon>Vibrionaceae</taxon>
        <taxon>Vibrio</taxon>
    </lineage>
</organism>
<keyword evidence="3 6" id="KW-0812">Transmembrane</keyword>
<dbReference type="EMBL" id="VSGZ01000034">
    <property type="protein sequence ID" value="TXY92536.1"/>
    <property type="molecule type" value="Genomic_DNA"/>
</dbReference>
<dbReference type="InterPro" id="IPR051791">
    <property type="entry name" value="Pra-immunoreactive"/>
</dbReference>
<comment type="caution">
    <text evidence="8">The sequence shown here is derived from an EMBL/GenBank/DDBJ whole genome shotgun (WGS) entry which is preliminary data.</text>
</comment>
<reference evidence="8 9" key="1">
    <citation type="submission" date="2019-06" db="EMBL/GenBank/DDBJ databases">
        <title>Vibrio cholerae phylogeny based on whole-genome sequencing reveals genetic diversity and population strucutre.</title>
        <authorList>
            <person name="Zhiqiu Y."/>
            <person name="Bin L."/>
            <person name="Lingyan J."/>
        </authorList>
    </citation>
    <scope>NUCLEOTIDE SEQUENCE [LARGE SCALE GENOMIC DNA]</scope>
    <source>
        <strain evidence="8 9">N2768</strain>
    </source>
</reference>
<sequence>MEREVPAKMSDIYEYTGFWPRVGASIIDTILICLITYPILISIYGWQYFGAEEIVQGFADFLLSWVFPIIAIITFWIYRQATPGKIAICAKIVDAKTGAQPTLQQYIVRYLGYIVATIPLGLGILWVAWDPRKQGWHDKLAGTVVINTKDKFERKQVEFKSN</sequence>
<proteinExistence type="predicted"/>
<keyword evidence="4 6" id="KW-1133">Transmembrane helix</keyword>
<evidence type="ECO:0000256" key="3">
    <source>
        <dbReference type="ARBA" id="ARBA00022692"/>
    </source>
</evidence>
<evidence type="ECO:0000256" key="2">
    <source>
        <dbReference type="ARBA" id="ARBA00022475"/>
    </source>
</evidence>
<evidence type="ECO:0000256" key="5">
    <source>
        <dbReference type="ARBA" id="ARBA00023136"/>
    </source>
</evidence>
<dbReference type="InterPro" id="IPR010432">
    <property type="entry name" value="RDD"/>
</dbReference>
<keyword evidence="5 6" id="KW-0472">Membrane</keyword>
<evidence type="ECO:0000313" key="9">
    <source>
        <dbReference type="Proteomes" id="UP000323583"/>
    </source>
</evidence>
<feature type="domain" description="RDD" evidence="7">
    <location>
        <begin position="15"/>
        <end position="142"/>
    </location>
</feature>
<dbReference type="PANTHER" id="PTHR36115:SF6">
    <property type="entry name" value="PROLINE-RICH ANTIGEN HOMOLOG"/>
    <property type="match status" value="1"/>
</dbReference>
<dbReference type="RefSeq" id="WP_032479954.1">
    <property type="nucleotide sequence ID" value="NZ_JBFNBT010000097.1"/>
</dbReference>
<dbReference type="AlphaFoldDB" id="A0A5C9SYZ2"/>
<evidence type="ECO:0000259" key="7">
    <source>
        <dbReference type="Pfam" id="PF06271"/>
    </source>
</evidence>
<dbReference type="Pfam" id="PF06271">
    <property type="entry name" value="RDD"/>
    <property type="match status" value="1"/>
</dbReference>
<dbReference type="PANTHER" id="PTHR36115">
    <property type="entry name" value="PROLINE-RICH ANTIGEN HOMOLOG-RELATED"/>
    <property type="match status" value="1"/>
</dbReference>
<name>A0A5C9SYZ2_VIBCL</name>
<feature type="transmembrane region" description="Helical" evidence="6">
    <location>
        <begin position="58"/>
        <end position="78"/>
    </location>
</feature>
<accession>A0A5C9SYZ2</accession>
<evidence type="ECO:0000256" key="4">
    <source>
        <dbReference type="ARBA" id="ARBA00022989"/>
    </source>
</evidence>
<evidence type="ECO:0000256" key="6">
    <source>
        <dbReference type="SAM" id="Phobius"/>
    </source>
</evidence>
<feature type="transmembrane region" description="Helical" evidence="6">
    <location>
        <begin position="110"/>
        <end position="129"/>
    </location>
</feature>
<evidence type="ECO:0000313" key="8">
    <source>
        <dbReference type="EMBL" id="TXY92536.1"/>
    </source>
</evidence>
<feature type="transmembrane region" description="Helical" evidence="6">
    <location>
        <begin position="22"/>
        <end position="46"/>
    </location>
</feature>
<keyword evidence="2" id="KW-1003">Cell membrane</keyword>